<evidence type="ECO:0000313" key="2">
    <source>
        <dbReference type="Proteomes" id="UP000011885"/>
    </source>
</evidence>
<name>M5TU27_9BACT</name>
<dbReference type="Proteomes" id="UP000011885">
    <property type="component" value="Unassembled WGS sequence"/>
</dbReference>
<evidence type="ECO:0000313" key="1">
    <source>
        <dbReference type="EMBL" id="EMI52665.1"/>
    </source>
</evidence>
<organism evidence="1 2">
    <name type="scientific">Rhodopirellula sallentina SM41</name>
    <dbReference type="NCBI Taxonomy" id="1263870"/>
    <lineage>
        <taxon>Bacteria</taxon>
        <taxon>Pseudomonadati</taxon>
        <taxon>Planctomycetota</taxon>
        <taxon>Planctomycetia</taxon>
        <taxon>Pirellulales</taxon>
        <taxon>Pirellulaceae</taxon>
        <taxon>Rhodopirellula</taxon>
    </lineage>
</organism>
<gene>
    <name evidence="1" type="ORF">RSSM_05882</name>
</gene>
<keyword evidence="2" id="KW-1185">Reference proteome</keyword>
<comment type="caution">
    <text evidence="1">The sequence shown here is derived from an EMBL/GenBank/DDBJ whole genome shotgun (WGS) entry which is preliminary data.</text>
</comment>
<proteinExistence type="predicted"/>
<dbReference type="AlphaFoldDB" id="M5TU27"/>
<dbReference type="EMBL" id="ANOH01000411">
    <property type="protein sequence ID" value="EMI52665.1"/>
    <property type="molecule type" value="Genomic_DNA"/>
</dbReference>
<reference evidence="1 2" key="1">
    <citation type="journal article" date="2013" name="Mar. Genomics">
        <title>Expression of sulfatases in Rhodopirellula baltica and the diversity of sulfatases in the genus Rhodopirellula.</title>
        <authorList>
            <person name="Wegner C.E."/>
            <person name="Richter-Heitmann T."/>
            <person name="Klindworth A."/>
            <person name="Klockow C."/>
            <person name="Richter M."/>
            <person name="Achstetter T."/>
            <person name="Glockner F.O."/>
            <person name="Harder J."/>
        </authorList>
    </citation>
    <scope>NUCLEOTIDE SEQUENCE [LARGE SCALE GENOMIC DNA]</scope>
    <source>
        <strain evidence="1 2">SM41</strain>
    </source>
</reference>
<protein>
    <submittedName>
        <fullName evidence="1">Uncharacterized protein</fullName>
    </submittedName>
</protein>
<accession>M5TU27</accession>
<sequence>MRPSCETRPTEAGFSVDFSLTDQSKAFCQASPVTENATRNQKRSA</sequence>